<name>A0A8J8GBJ3_9FLAO</name>
<dbReference type="PANTHER" id="PTHR22916:SF3">
    <property type="entry name" value="UDP-GLCNAC:BETAGAL BETA-1,3-N-ACETYLGLUCOSAMINYLTRANSFERASE-LIKE PROTEIN 1"/>
    <property type="match status" value="1"/>
</dbReference>
<dbReference type="InterPro" id="IPR001173">
    <property type="entry name" value="Glyco_trans_2-like"/>
</dbReference>
<evidence type="ECO:0000259" key="1">
    <source>
        <dbReference type="Pfam" id="PF00535"/>
    </source>
</evidence>
<dbReference type="RefSeq" id="WP_173779255.1">
    <property type="nucleotide sequence ID" value="NZ_JABSNO010000011.1"/>
</dbReference>
<feature type="domain" description="Glycosyltransferase 2-like" evidence="1">
    <location>
        <begin position="4"/>
        <end position="139"/>
    </location>
</feature>
<proteinExistence type="predicted"/>
<dbReference type="PANTHER" id="PTHR22916">
    <property type="entry name" value="GLYCOSYLTRANSFERASE"/>
    <property type="match status" value="1"/>
</dbReference>
<gene>
    <name evidence="2" type="ORF">HNQ03_001740</name>
</gene>
<dbReference type="Pfam" id="PF00535">
    <property type="entry name" value="Glycos_transf_2"/>
    <property type="match status" value="1"/>
</dbReference>
<dbReference type="GO" id="GO:0016758">
    <property type="term" value="F:hexosyltransferase activity"/>
    <property type="evidence" value="ECO:0007669"/>
    <property type="project" value="UniProtKB-ARBA"/>
</dbReference>
<dbReference type="InterPro" id="IPR029044">
    <property type="entry name" value="Nucleotide-diphossugar_trans"/>
</dbReference>
<dbReference type="EMBL" id="JABSNO010000011">
    <property type="protein sequence ID" value="NRS92662.1"/>
    <property type="molecule type" value="Genomic_DNA"/>
</dbReference>
<organism evidence="2 3">
    <name type="scientific">Frigoriflavimonas asaccharolytica</name>
    <dbReference type="NCBI Taxonomy" id="2735899"/>
    <lineage>
        <taxon>Bacteria</taxon>
        <taxon>Pseudomonadati</taxon>
        <taxon>Bacteroidota</taxon>
        <taxon>Flavobacteriia</taxon>
        <taxon>Flavobacteriales</taxon>
        <taxon>Weeksellaceae</taxon>
        <taxon>Frigoriflavimonas</taxon>
    </lineage>
</organism>
<reference evidence="2" key="1">
    <citation type="submission" date="2020-05" db="EMBL/GenBank/DDBJ databases">
        <title>Genomic Encyclopedia of Type Strains, Phase IV (KMG-V): Genome sequencing to study the core and pangenomes of soil and plant-associated prokaryotes.</title>
        <authorList>
            <person name="Whitman W."/>
        </authorList>
    </citation>
    <scope>NUCLEOTIDE SEQUENCE</scope>
    <source>
        <strain evidence="2">16F</strain>
    </source>
</reference>
<evidence type="ECO:0000313" key="2">
    <source>
        <dbReference type="EMBL" id="NRS92662.1"/>
    </source>
</evidence>
<sequence>MKISVIIPVYNAEKYIAQAVESCLQFEEVFEIILVEDKSPDNALQVCEKLVEKNNRVKLFQHADKGNHGAGASRNLGLEKATGDFIAFLDADDYYLPNRFDAEKELFKNPEVEGVYGAIGVYYYTEKAKQQFYSLFADRLTTVYKKHAPKEVFRGQLGMLGSFGLFSIIALTIRKSALDKKLSPMMKMHLRLHQDTEFLFRLSYYLDLYPGVLEEAVANRGVHEDNRITQVDSGKVKASISKVLLWTEVKNWAENEPNFPKEELLHIQRMQRSFDIANSSFIKKWGKIFKYLITDFRSIRSGLYNINWRKSLF</sequence>
<accession>A0A8J8GBJ3</accession>
<protein>
    <submittedName>
        <fullName evidence="2">Glycosyltransferase involved in cell wall biosynthesis</fullName>
    </submittedName>
</protein>
<evidence type="ECO:0000313" key="3">
    <source>
        <dbReference type="Proteomes" id="UP000610746"/>
    </source>
</evidence>
<keyword evidence="3" id="KW-1185">Reference proteome</keyword>
<dbReference type="Proteomes" id="UP000610746">
    <property type="component" value="Unassembled WGS sequence"/>
</dbReference>
<comment type="caution">
    <text evidence="2">The sequence shown here is derived from an EMBL/GenBank/DDBJ whole genome shotgun (WGS) entry which is preliminary data.</text>
</comment>
<dbReference type="SUPFAM" id="SSF53448">
    <property type="entry name" value="Nucleotide-diphospho-sugar transferases"/>
    <property type="match status" value="1"/>
</dbReference>
<dbReference type="AlphaFoldDB" id="A0A8J8GBJ3"/>
<dbReference type="CDD" id="cd00761">
    <property type="entry name" value="Glyco_tranf_GTA_type"/>
    <property type="match status" value="1"/>
</dbReference>
<dbReference type="Gene3D" id="3.90.550.10">
    <property type="entry name" value="Spore Coat Polysaccharide Biosynthesis Protein SpsA, Chain A"/>
    <property type="match status" value="1"/>
</dbReference>